<organism evidence="1">
    <name type="scientific">Rhizophora mucronata</name>
    <name type="common">Asiatic mangrove</name>
    <dbReference type="NCBI Taxonomy" id="61149"/>
    <lineage>
        <taxon>Eukaryota</taxon>
        <taxon>Viridiplantae</taxon>
        <taxon>Streptophyta</taxon>
        <taxon>Embryophyta</taxon>
        <taxon>Tracheophyta</taxon>
        <taxon>Spermatophyta</taxon>
        <taxon>Magnoliopsida</taxon>
        <taxon>eudicotyledons</taxon>
        <taxon>Gunneridae</taxon>
        <taxon>Pentapetalae</taxon>
        <taxon>rosids</taxon>
        <taxon>fabids</taxon>
        <taxon>Malpighiales</taxon>
        <taxon>Rhizophoraceae</taxon>
        <taxon>Rhizophora</taxon>
    </lineage>
</organism>
<sequence>MPPLEILLLSLGVSFRLFNFRPPLFLKFPLQPQKPVRGRPSPFLFRHVARSQTRR</sequence>
<dbReference type="AlphaFoldDB" id="A0A2P2NBH9"/>
<protein>
    <submittedName>
        <fullName evidence="1">ADP-ribosylation factor 1-like isoform X1</fullName>
    </submittedName>
</protein>
<evidence type="ECO:0000313" key="1">
    <source>
        <dbReference type="EMBL" id="MBX39825.1"/>
    </source>
</evidence>
<proteinExistence type="predicted"/>
<reference evidence="1" key="1">
    <citation type="submission" date="2018-02" db="EMBL/GenBank/DDBJ databases">
        <title>Rhizophora mucronata_Transcriptome.</title>
        <authorList>
            <person name="Meera S.P."/>
            <person name="Sreeshan A."/>
            <person name="Augustine A."/>
        </authorList>
    </citation>
    <scope>NUCLEOTIDE SEQUENCE</scope>
    <source>
        <tissue evidence="1">Leaf</tissue>
    </source>
</reference>
<name>A0A2P2NBH9_RHIMU</name>
<dbReference type="EMBL" id="GGEC01059341">
    <property type="protein sequence ID" value="MBX39825.1"/>
    <property type="molecule type" value="Transcribed_RNA"/>
</dbReference>
<accession>A0A2P2NBH9</accession>